<dbReference type="SUPFAM" id="SSF53623">
    <property type="entry name" value="MurD-like peptide ligases, catalytic domain"/>
    <property type="match status" value="1"/>
</dbReference>
<evidence type="ECO:0000256" key="7">
    <source>
        <dbReference type="ARBA" id="ARBA00023306"/>
    </source>
</evidence>
<dbReference type="Gene3D" id="3.40.50.720">
    <property type="entry name" value="NAD(P)-binding Rossmann-like Domain"/>
    <property type="match status" value="1"/>
</dbReference>
<evidence type="ECO:0000256" key="1">
    <source>
        <dbReference type="ARBA" id="ARBA00022598"/>
    </source>
</evidence>
<feature type="domain" description="Mur ligase N-terminal catalytic" evidence="9">
    <location>
        <begin position="41"/>
        <end position="143"/>
    </location>
</feature>
<evidence type="ECO:0000256" key="6">
    <source>
        <dbReference type="ARBA" id="ARBA00022984"/>
    </source>
</evidence>
<gene>
    <name evidence="12" type="ORF">UX22_C0016G0006</name>
</gene>
<evidence type="ECO:0000259" key="9">
    <source>
        <dbReference type="Pfam" id="PF01225"/>
    </source>
</evidence>
<evidence type="ECO:0000313" key="13">
    <source>
        <dbReference type="Proteomes" id="UP000034727"/>
    </source>
</evidence>
<feature type="domain" description="Mur ligase central" evidence="11">
    <location>
        <begin position="148"/>
        <end position="334"/>
    </location>
</feature>
<evidence type="ECO:0000259" key="11">
    <source>
        <dbReference type="Pfam" id="PF08245"/>
    </source>
</evidence>
<reference evidence="12 13" key="1">
    <citation type="journal article" date="2015" name="Nature">
        <title>rRNA introns, odd ribosomes, and small enigmatic genomes across a large radiation of phyla.</title>
        <authorList>
            <person name="Brown C.T."/>
            <person name="Hug L.A."/>
            <person name="Thomas B.C."/>
            <person name="Sharon I."/>
            <person name="Castelle C.J."/>
            <person name="Singh A."/>
            <person name="Wilkins M.J."/>
            <person name="Williams K.H."/>
            <person name="Banfield J.F."/>
        </authorList>
    </citation>
    <scope>NUCLEOTIDE SEQUENCE [LARGE SCALE GENOMIC DNA]</scope>
</reference>
<dbReference type="Pfam" id="PF02875">
    <property type="entry name" value="Mur_ligase_C"/>
    <property type="match status" value="1"/>
</dbReference>
<keyword evidence="6" id="KW-0573">Peptidoglycan synthesis</keyword>
<protein>
    <submittedName>
        <fullName evidence="12">UDP-N-acetylmuramate:L-alanyl-gamma-D-glutamyl-meso-diaminopimelate ligase</fullName>
    </submittedName>
</protein>
<organism evidence="12 13">
    <name type="scientific">Candidatus Jorgensenbacteria bacterium GW2011_GWA2_45_9</name>
    <dbReference type="NCBI Taxonomy" id="1618663"/>
    <lineage>
        <taxon>Bacteria</taxon>
        <taxon>Candidatus Joergenseniibacteriota</taxon>
    </lineage>
</organism>
<feature type="domain" description="Mur ligase C-terminal" evidence="10">
    <location>
        <begin position="373"/>
        <end position="489"/>
    </location>
</feature>
<dbReference type="InterPro" id="IPR036615">
    <property type="entry name" value="Mur_ligase_C_dom_sf"/>
</dbReference>
<dbReference type="Pfam" id="PF08245">
    <property type="entry name" value="Mur_ligase_M"/>
    <property type="match status" value="1"/>
</dbReference>
<comment type="caution">
    <text evidence="12">The sequence shown here is derived from an EMBL/GenBank/DDBJ whole genome shotgun (WGS) entry which is preliminary data.</text>
</comment>
<dbReference type="PATRIC" id="fig|1618663.3.peg.430"/>
<sequence>MSLFSRSKKVRAFSNKGHQKTVAKTRRGIYCINEFMNIRRAHFIGIGGVGMSATAKLLKDSGVIVSGSDEDVYSPVLDFLSEHEIPWTTSYAAENIPADIDLIVIGKNAKLVPETNEEVATAYSLGVKVMSFPEVLGELSRDKETIVVVGSYGKSTVTALLAHCMERENADHSFFIGAIPYTPSTSAKTGTGKFFVLEGDEYPSSNTDPRSKFLLMHPSHLLVTPLAHDHFNVFPTPEDYLKPFAELVTLLPENGVVAVCTEGALSGAFINACRTPVKRVVTYGLSKGDFRAANIEWGETTSFDITYKGEIIVCVETTQLGEHSIQNIVGAAAIFFTIDITDPKKFAESISSFKGLRRRLDKKSDRTSVPIFEGFGSSYEKAKSAIAAMRRHFPERRLIVVFEPHTFGWRNRASLLSYDDVFRDAEIVMLLKPQEHGRGNQEEASFDEIAERIKRHTKNTFAHETGEECLAALDENMRSDDCVLLLSSGPMAGLARLIPELAERKFPK</sequence>
<dbReference type="InterPro" id="IPR013221">
    <property type="entry name" value="Mur_ligase_cen"/>
</dbReference>
<keyword evidence="5" id="KW-0133">Cell shape</keyword>
<proteinExistence type="predicted"/>
<dbReference type="EMBL" id="LCLJ01000016">
    <property type="protein sequence ID" value="KKU14789.1"/>
    <property type="molecule type" value="Genomic_DNA"/>
</dbReference>
<keyword evidence="1 12" id="KW-0436">Ligase</keyword>
<dbReference type="Pfam" id="PF01225">
    <property type="entry name" value="Mur_ligase"/>
    <property type="match status" value="1"/>
</dbReference>
<dbReference type="InterPro" id="IPR004101">
    <property type="entry name" value="Mur_ligase_C"/>
</dbReference>
<dbReference type="Gene3D" id="3.40.1190.10">
    <property type="entry name" value="Mur-like, catalytic domain"/>
    <property type="match status" value="1"/>
</dbReference>
<keyword evidence="8" id="KW-0961">Cell wall biogenesis/degradation</keyword>
<dbReference type="SUPFAM" id="SSF51984">
    <property type="entry name" value="MurCD N-terminal domain"/>
    <property type="match status" value="1"/>
</dbReference>
<keyword evidence="4" id="KW-0067">ATP-binding</keyword>
<dbReference type="GO" id="GO:0005524">
    <property type="term" value="F:ATP binding"/>
    <property type="evidence" value="ECO:0007669"/>
    <property type="project" value="InterPro"/>
</dbReference>
<dbReference type="Proteomes" id="UP000034727">
    <property type="component" value="Unassembled WGS sequence"/>
</dbReference>
<keyword evidence="2" id="KW-0132">Cell division</keyword>
<evidence type="ECO:0000256" key="5">
    <source>
        <dbReference type="ARBA" id="ARBA00022960"/>
    </source>
</evidence>
<dbReference type="InterPro" id="IPR050061">
    <property type="entry name" value="MurCDEF_pg_biosynth"/>
</dbReference>
<dbReference type="Gene3D" id="3.90.190.20">
    <property type="entry name" value="Mur ligase, C-terminal domain"/>
    <property type="match status" value="1"/>
</dbReference>
<evidence type="ECO:0000256" key="4">
    <source>
        <dbReference type="ARBA" id="ARBA00022840"/>
    </source>
</evidence>
<dbReference type="AlphaFoldDB" id="A0A0G1N2Q0"/>
<dbReference type="InterPro" id="IPR036565">
    <property type="entry name" value="Mur-like_cat_sf"/>
</dbReference>
<dbReference type="PANTHER" id="PTHR43445">
    <property type="entry name" value="UDP-N-ACETYLMURAMATE--L-ALANINE LIGASE-RELATED"/>
    <property type="match status" value="1"/>
</dbReference>
<evidence type="ECO:0000256" key="8">
    <source>
        <dbReference type="ARBA" id="ARBA00023316"/>
    </source>
</evidence>
<evidence type="ECO:0000259" key="10">
    <source>
        <dbReference type="Pfam" id="PF02875"/>
    </source>
</evidence>
<dbReference type="GO" id="GO:0016881">
    <property type="term" value="F:acid-amino acid ligase activity"/>
    <property type="evidence" value="ECO:0007669"/>
    <property type="project" value="InterPro"/>
</dbReference>
<evidence type="ECO:0000256" key="2">
    <source>
        <dbReference type="ARBA" id="ARBA00022618"/>
    </source>
</evidence>
<dbReference type="PANTHER" id="PTHR43445:SF5">
    <property type="entry name" value="UDP-N-ACETYLMURAMATE--L-ALANYL-GAMMA-D-GLUTAMYL-MESO-2,6-DIAMINOHEPTANDIOATE LIGASE"/>
    <property type="match status" value="1"/>
</dbReference>
<keyword evidence="3" id="KW-0547">Nucleotide-binding</keyword>
<dbReference type="InterPro" id="IPR000713">
    <property type="entry name" value="Mur_ligase_N"/>
</dbReference>
<evidence type="ECO:0000313" key="12">
    <source>
        <dbReference type="EMBL" id="KKU14789.1"/>
    </source>
</evidence>
<name>A0A0G1N2Q0_9BACT</name>
<keyword evidence="7" id="KW-0131">Cell cycle</keyword>
<evidence type="ECO:0000256" key="3">
    <source>
        <dbReference type="ARBA" id="ARBA00022741"/>
    </source>
</evidence>
<accession>A0A0G1N2Q0</accession>
<dbReference type="SUPFAM" id="SSF53244">
    <property type="entry name" value="MurD-like peptide ligases, peptide-binding domain"/>
    <property type="match status" value="1"/>
</dbReference>